<evidence type="ECO:0000313" key="1">
    <source>
        <dbReference type="EMBL" id="MCW0482801.1"/>
    </source>
</evidence>
<sequence>MDNKINFQLPEEVATQVLEKTTEIVALLKPYLIGLTPDERKVLPKMSDGTSPFVEKCLDYCDSDPQFAPPFMSVQEFQADLKTWEQLMTLLRPLRQVYQDLDDTVMQAGSESYTAALSYYNSVKLATRMSIPGSKAIYDDLKRRFEKNGPHKTVATTA</sequence>
<dbReference type="Proteomes" id="UP001163821">
    <property type="component" value="Unassembled WGS sequence"/>
</dbReference>
<comment type="caution">
    <text evidence="1">The sequence shown here is derived from an EMBL/GenBank/DDBJ whole genome shotgun (WGS) entry which is preliminary data.</text>
</comment>
<dbReference type="RefSeq" id="WP_282591404.1">
    <property type="nucleotide sequence ID" value="NZ_JAPAAF010000009.1"/>
</dbReference>
<keyword evidence="2" id="KW-1185">Reference proteome</keyword>
<organism evidence="1 2">
    <name type="scientific">Gaoshiqia sediminis</name>
    <dbReference type="NCBI Taxonomy" id="2986998"/>
    <lineage>
        <taxon>Bacteria</taxon>
        <taxon>Pseudomonadati</taxon>
        <taxon>Bacteroidota</taxon>
        <taxon>Bacteroidia</taxon>
        <taxon>Marinilabiliales</taxon>
        <taxon>Prolixibacteraceae</taxon>
        <taxon>Gaoshiqia</taxon>
    </lineage>
</organism>
<evidence type="ECO:0000313" key="2">
    <source>
        <dbReference type="Proteomes" id="UP001163821"/>
    </source>
</evidence>
<dbReference type="EMBL" id="JAPAAF010000009">
    <property type="protein sequence ID" value="MCW0482801.1"/>
    <property type="molecule type" value="Genomic_DNA"/>
</dbReference>
<reference evidence="1" key="1">
    <citation type="submission" date="2022-10" db="EMBL/GenBank/DDBJ databases">
        <title>Gaoshiqiia sediminis gen. nov., sp. nov., isolated from coastal sediment.</title>
        <authorList>
            <person name="Yu W.X."/>
            <person name="Mu D.S."/>
            <person name="Du J.Z."/>
            <person name="Liang Y.Q."/>
        </authorList>
    </citation>
    <scope>NUCLEOTIDE SEQUENCE</scope>
    <source>
        <strain evidence="1">A06</strain>
    </source>
</reference>
<protein>
    <submittedName>
        <fullName evidence="1">Uncharacterized protein</fullName>
    </submittedName>
</protein>
<proteinExistence type="predicted"/>
<gene>
    <name evidence="1" type="ORF">N2K84_08690</name>
</gene>
<dbReference type="AlphaFoldDB" id="A0AA41Y7B3"/>
<name>A0AA41Y7B3_9BACT</name>
<accession>A0AA41Y7B3</accession>